<reference evidence="1 2" key="1">
    <citation type="submission" date="2018-06" db="EMBL/GenBank/DDBJ databases">
        <authorList>
            <consortium name="Pathogen Informatics"/>
            <person name="Doyle S."/>
        </authorList>
    </citation>
    <scope>NUCLEOTIDE SEQUENCE [LARGE SCALE GENOMIC DNA]</scope>
    <source>
        <strain evidence="1 2">NCTC10692</strain>
    </source>
</reference>
<organism evidence="1 2">
    <name type="scientific">Ectopseudomonas oleovorans</name>
    <name type="common">Pseudomonas oleovorans</name>
    <dbReference type="NCBI Taxonomy" id="301"/>
    <lineage>
        <taxon>Bacteria</taxon>
        <taxon>Pseudomonadati</taxon>
        <taxon>Pseudomonadota</taxon>
        <taxon>Gammaproteobacteria</taxon>
        <taxon>Pseudomonadales</taxon>
        <taxon>Pseudomonadaceae</taxon>
        <taxon>Ectopseudomonas</taxon>
    </lineage>
</organism>
<evidence type="ECO:0000313" key="1">
    <source>
        <dbReference type="EMBL" id="SUD52653.1"/>
    </source>
</evidence>
<dbReference type="AlphaFoldDB" id="A0A379JXE2"/>
<dbReference type="Proteomes" id="UP000255303">
    <property type="component" value="Unassembled WGS sequence"/>
</dbReference>
<name>A0A379JXE2_ECTOL</name>
<sequence>MQVMAINAVPAWLLRAIARREDKLPSPLLRRIRILARQRERQISLAKAFGQIALMNVLHLVQMLP</sequence>
<proteinExistence type="predicted"/>
<dbReference type="EMBL" id="UGUV01000002">
    <property type="protein sequence ID" value="SUD52653.1"/>
    <property type="molecule type" value="Genomic_DNA"/>
</dbReference>
<evidence type="ECO:0000313" key="2">
    <source>
        <dbReference type="Proteomes" id="UP000255303"/>
    </source>
</evidence>
<accession>A0A379JXE2</accession>
<gene>
    <name evidence="1" type="ORF">NCTC10692_03141</name>
</gene>
<protein>
    <submittedName>
        <fullName evidence="1">Uncharacterized protein</fullName>
    </submittedName>
</protein>